<protein>
    <submittedName>
        <fullName evidence="1">Uncharacterized protein</fullName>
    </submittedName>
</protein>
<reference evidence="1" key="1">
    <citation type="journal article" date="2020" name="bioRxiv">
        <title>Whole genome comparisons of ergot fungi reveals the divergence and evolution of species within the genus Claviceps are the result of varying mechanisms driving genome evolution and host range expansion.</title>
        <authorList>
            <person name="Wyka S.A."/>
            <person name="Mondo S.J."/>
            <person name="Liu M."/>
            <person name="Dettman J."/>
            <person name="Nalam V."/>
            <person name="Broders K.D."/>
        </authorList>
    </citation>
    <scope>NUCLEOTIDE SEQUENCE</scope>
    <source>
        <strain evidence="1">CCC 602</strain>
    </source>
</reference>
<sequence length="92" mass="10045">MPMEWYLIHTPRRMPNGACFGNVAESLDSIINHIPIECVCILQYFEAKAVKIPADDQAFISTRKLVLDAAQLGAAAVGSRLSSEKNASQLTP</sequence>
<evidence type="ECO:0000313" key="2">
    <source>
        <dbReference type="Proteomes" id="UP000748025"/>
    </source>
</evidence>
<proteinExistence type="predicted"/>
<name>A0A9P7SWL9_9HYPO</name>
<comment type="caution">
    <text evidence="1">The sequence shown here is derived from an EMBL/GenBank/DDBJ whole genome shotgun (WGS) entry which is preliminary data.</text>
</comment>
<dbReference type="Proteomes" id="UP000748025">
    <property type="component" value="Unassembled WGS sequence"/>
</dbReference>
<gene>
    <name evidence="1" type="ORF">E4U43_001721</name>
</gene>
<dbReference type="AlphaFoldDB" id="A0A9P7SWL9"/>
<evidence type="ECO:0000313" key="1">
    <source>
        <dbReference type="EMBL" id="KAG6000059.1"/>
    </source>
</evidence>
<organism evidence="1 2">
    <name type="scientific">Claviceps pusilla</name>
    <dbReference type="NCBI Taxonomy" id="123648"/>
    <lineage>
        <taxon>Eukaryota</taxon>
        <taxon>Fungi</taxon>
        <taxon>Dikarya</taxon>
        <taxon>Ascomycota</taxon>
        <taxon>Pezizomycotina</taxon>
        <taxon>Sordariomycetes</taxon>
        <taxon>Hypocreomycetidae</taxon>
        <taxon>Hypocreales</taxon>
        <taxon>Clavicipitaceae</taxon>
        <taxon>Claviceps</taxon>
    </lineage>
</organism>
<dbReference type="EMBL" id="SRPW01001575">
    <property type="protein sequence ID" value="KAG6000059.1"/>
    <property type="molecule type" value="Genomic_DNA"/>
</dbReference>
<accession>A0A9P7SWL9</accession>
<keyword evidence="2" id="KW-1185">Reference proteome</keyword>